<gene>
    <name evidence="3" type="ORF">FM037_19625</name>
</gene>
<sequence length="266" mass="29219">MELEIFQVDSFTLEVFKGNPAGVCITENALDEALMFAIAAEMAVSETAFLSLSDLRLRWFTPQVEVKLCGHGTLAVVHVLKEKGLFGVGDELAFNTLSGVLRVKIENNHIEMDFPAACLDFDVPVDEQMLVFLGLSAVQVVSHSYFDSKNFIEIDSEQTLIALEPNFDCLKQLPGRGVVVTAKSASEDVDFISRYFAPWVGINEDPVTGSAHCALAVYWGDKLQKTKLNGYQASERGGFVDVECLPNQRVKLIGQAVTVLKGSMYV</sequence>
<evidence type="ECO:0000313" key="3">
    <source>
        <dbReference type="EMBL" id="QDO85035.1"/>
    </source>
</evidence>
<proteinExistence type="inferred from homology"/>
<dbReference type="RefSeq" id="WP_144047381.1">
    <property type="nucleotide sequence ID" value="NZ_CP041614.1"/>
</dbReference>
<dbReference type="Gene3D" id="3.10.310.10">
    <property type="entry name" value="Diaminopimelate Epimerase, Chain A, domain 1"/>
    <property type="match status" value="2"/>
</dbReference>
<dbReference type="PIRSF" id="PIRSF016184">
    <property type="entry name" value="PhzC_PhzF"/>
    <property type="match status" value="1"/>
</dbReference>
<dbReference type="Pfam" id="PF02567">
    <property type="entry name" value="PhzC-PhzF"/>
    <property type="match status" value="1"/>
</dbReference>
<dbReference type="SUPFAM" id="SSF54506">
    <property type="entry name" value="Diaminopimelate epimerase-like"/>
    <property type="match status" value="1"/>
</dbReference>
<protein>
    <submittedName>
        <fullName evidence="3">PhzF family phenazine biosynthesis protein</fullName>
    </submittedName>
</protein>
<name>A0ABX5X104_9GAMM</name>
<accession>A0ABX5X104</accession>
<dbReference type="PANTHER" id="PTHR13774:SF17">
    <property type="entry name" value="PHENAZINE BIOSYNTHESIS-LIKE DOMAIN-CONTAINING PROTEIN"/>
    <property type="match status" value="1"/>
</dbReference>
<dbReference type="EMBL" id="CP041614">
    <property type="protein sequence ID" value="QDO85035.1"/>
    <property type="molecule type" value="Genomic_DNA"/>
</dbReference>
<evidence type="ECO:0000313" key="4">
    <source>
        <dbReference type="Proteomes" id="UP000315947"/>
    </source>
</evidence>
<evidence type="ECO:0000256" key="2">
    <source>
        <dbReference type="ARBA" id="ARBA00023235"/>
    </source>
</evidence>
<dbReference type="NCBIfam" id="TIGR00654">
    <property type="entry name" value="PhzF_family"/>
    <property type="match status" value="1"/>
</dbReference>
<keyword evidence="2" id="KW-0413">Isomerase</keyword>
<organism evidence="3 4">
    <name type="scientific">Shewanella psychropiezotolerans</name>
    <dbReference type="NCBI Taxonomy" id="2593655"/>
    <lineage>
        <taxon>Bacteria</taxon>
        <taxon>Pseudomonadati</taxon>
        <taxon>Pseudomonadota</taxon>
        <taxon>Gammaproteobacteria</taxon>
        <taxon>Alteromonadales</taxon>
        <taxon>Shewanellaceae</taxon>
        <taxon>Shewanella</taxon>
    </lineage>
</organism>
<dbReference type="Proteomes" id="UP000315947">
    <property type="component" value="Chromosome"/>
</dbReference>
<evidence type="ECO:0000256" key="1">
    <source>
        <dbReference type="ARBA" id="ARBA00008270"/>
    </source>
</evidence>
<reference evidence="3 4" key="1">
    <citation type="submission" date="2019-07" db="EMBL/GenBank/DDBJ databases">
        <title>Shewanella sp. YLB-06 whole genomic sequence.</title>
        <authorList>
            <person name="Yu L."/>
        </authorList>
    </citation>
    <scope>NUCLEOTIDE SEQUENCE [LARGE SCALE GENOMIC DNA]</scope>
    <source>
        <strain evidence="3 4">YLB-06</strain>
    </source>
</reference>
<dbReference type="PANTHER" id="PTHR13774">
    <property type="entry name" value="PHENAZINE BIOSYNTHESIS PROTEIN"/>
    <property type="match status" value="1"/>
</dbReference>
<keyword evidence="4" id="KW-1185">Reference proteome</keyword>
<comment type="similarity">
    <text evidence="1">Belongs to the PhzF family.</text>
</comment>
<dbReference type="InterPro" id="IPR003719">
    <property type="entry name" value="Phenazine_PhzF-like"/>
</dbReference>